<protein>
    <submittedName>
        <fullName evidence="2">Uncharacterized protein</fullName>
    </submittedName>
</protein>
<keyword evidence="3" id="KW-1185">Reference proteome</keyword>
<dbReference type="EMBL" id="JBHTKH010000007">
    <property type="protein sequence ID" value="MFD1055012.1"/>
    <property type="molecule type" value="Genomic_DNA"/>
</dbReference>
<evidence type="ECO:0000256" key="1">
    <source>
        <dbReference type="SAM" id="Phobius"/>
    </source>
</evidence>
<evidence type="ECO:0000313" key="3">
    <source>
        <dbReference type="Proteomes" id="UP001597046"/>
    </source>
</evidence>
<keyword evidence="1" id="KW-0472">Membrane</keyword>
<reference evidence="3" key="1">
    <citation type="journal article" date="2019" name="Int. J. Syst. Evol. Microbiol.">
        <title>The Global Catalogue of Microorganisms (GCM) 10K type strain sequencing project: providing services to taxonomists for standard genome sequencing and annotation.</title>
        <authorList>
            <consortium name="The Broad Institute Genomics Platform"/>
            <consortium name="The Broad Institute Genome Sequencing Center for Infectious Disease"/>
            <person name="Wu L."/>
            <person name="Ma J."/>
        </authorList>
    </citation>
    <scope>NUCLEOTIDE SEQUENCE [LARGE SCALE GENOMIC DNA]</scope>
    <source>
        <strain evidence="3">CCUG 57508</strain>
    </source>
</reference>
<keyword evidence="1" id="KW-0812">Transmembrane</keyword>
<name>A0ABW3MYM7_9MICO</name>
<organism evidence="2 3">
    <name type="scientific">Terrabacter terrigena</name>
    <dbReference type="NCBI Taxonomy" id="574718"/>
    <lineage>
        <taxon>Bacteria</taxon>
        <taxon>Bacillati</taxon>
        <taxon>Actinomycetota</taxon>
        <taxon>Actinomycetes</taxon>
        <taxon>Micrococcales</taxon>
        <taxon>Intrasporangiaceae</taxon>
        <taxon>Terrabacter</taxon>
    </lineage>
</organism>
<gene>
    <name evidence="2" type="ORF">ACFQ2V_11905</name>
</gene>
<feature type="transmembrane region" description="Helical" evidence="1">
    <location>
        <begin position="536"/>
        <end position="559"/>
    </location>
</feature>
<proteinExistence type="predicted"/>
<feature type="transmembrane region" description="Helical" evidence="1">
    <location>
        <begin position="489"/>
        <end position="516"/>
    </location>
</feature>
<comment type="caution">
    <text evidence="2">The sequence shown here is derived from an EMBL/GenBank/DDBJ whole genome shotgun (WGS) entry which is preliminary data.</text>
</comment>
<dbReference type="Proteomes" id="UP001597046">
    <property type="component" value="Unassembled WGS sequence"/>
</dbReference>
<keyword evidence="1" id="KW-1133">Transmembrane helix</keyword>
<evidence type="ECO:0000313" key="2">
    <source>
        <dbReference type="EMBL" id="MFD1055012.1"/>
    </source>
</evidence>
<dbReference type="RefSeq" id="WP_386052916.1">
    <property type="nucleotide sequence ID" value="NZ_JBHTKH010000007.1"/>
</dbReference>
<sequence>MSEGTNVGTAYLEVIPSAQGFAGRLQSQLGGEMETAGKSSGKIFGNGFGSSLKGAVTGVIATLGIAELAGKAMSFAKDSVAEARESQKVGALTESIIRSTGGAAKITAGQVGDLATAISNKTGVDDEAIQSGANMLLTFKNVKNEVGKGANIFDRATAAAADLSAAGFGDMAGQSKMLGKALNDPIKGISALGRSGVTFSEAQKKQIKTLVEHGKTLDAQRIILKEVESQVGGAAAASATAGEKLSTAWGNFKEGIGTTALPLIDKLATWTQSKVLPALQGVIDILFKGDFTKGFSQAFHIEEDSAVVGFLFGIRDAFTSLVGGVKAFSAAWKANDGDVTSSGFAGFMERAANAGRKVFDYLRDVLPKVGAAASPVLDAFKGALGKVFDAAKSLGPPIGEIATQLYGAYQNIGISTWDLFKAALEALPGIIESLAGALKVAAKWMSEHTTLVGALVTGLGTALAVFKIYKITMTVITGYTKAYAAAQLFLNGVLTANPIGIVVVAIAALAAGLIYAYQNSETFRSYVSTAFSMVKIGALTLAKVAVTAFQFLANVWLTVVGGLLDGAAKAFGWVPGIGPKLQGAADQFNTFKDKANEKLDQIKDDLQVNIDTEQANLAIEALHREFLDKGWTVTAEVNTRMVYGGNGQLVPAPRATGGPVSPSGVYAVGDNPDGSWNRTTELFVPDTAGHIYNQSQLGGALGQVTLSRKSVLDIAEAVSRGPAPRMGIRQLDTALAGSRD</sequence>
<accession>A0ABW3MYM7</accession>
<feature type="transmembrane region" description="Helical" evidence="1">
    <location>
        <begin position="451"/>
        <end position="469"/>
    </location>
</feature>